<accession>A0A1D1UW89</accession>
<evidence type="ECO:0008006" key="6">
    <source>
        <dbReference type="Google" id="ProtNLM"/>
    </source>
</evidence>
<comment type="caution">
    <text evidence="4">The sequence shown here is derived from an EMBL/GenBank/DDBJ whole genome shotgun (WGS) entry which is preliminary data.</text>
</comment>
<sequence>MDALQSDEITGILNGKDLFMVSAQPEEGADKLSAIECWSISSQSCQKVYTYRNSFVSFRTLDFIGNTYIAGGALRKPWISVWPLNQPTPVQPPLLIPSTTSALAISPDGSILVVAIMNKIHVYEISTGDFLAVLSRHYSPVSRLAFSTEGRFFVSAGQDGMVLVWKTAEVFTMGASSSPQVVSTQGRIEDVVFAGSDCGLSLMALVGSDHACRVYETLSASQGPLGTFLFRKPLVALTGNLSATNLAISDDSGMVYRLPLITEEARSAFPQIMSENDWNQRHQFSGHTKTVRCLQFNTDGSLLVTGSDDNTVRIWQVKSRVCVRVLQFKGPVTNLLRCPHPESVFSKKNLMLSRPLVPLQRQLVGDSSDKRDGFSDSQFSATGISSALASRFSEQPEAETHALSVQPEMQARLDEALEREAELFDQLQAKDAALQALKTVNEELYGFARENLLKVHKV</sequence>
<keyword evidence="1 3" id="KW-0853">WD repeat</keyword>
<dbReference type="Pfam" id="PF00400">
    <property type="entry name" value="WD40"/>
    <property type="match status" value="2"/>
</dbReference>
<dbReference type="EMBL" id="BDGG01000002">
    <property type="protein sequence ID" value="GAU93924.1"/>
    <property type="molecule type" value="Genomic_DNA"/>
</dbReference>
<dbReference type="PROSITE" id="PS50082">
    <property type="entry name" value="WD_REPEATS_2"/>
    <property type="match status" value="2"/>
</dbReference>
<keyword evidence="2" id="KW-0677">Repeat</keyword>
<dbReference type="PROSITE" id="PS50294">
    <property type="entry name" value="WD_REPEATS_REGION"/>
    <property type="match status" value="2"/>
</dbReference>
<evidence type="ECO:0000256" key="1">
    <source>
        <dbReference type="ARBA" id="ARBA00022574"/>
    </source>
</evidence>
<dbReference type="InterPro" id="IPR001680">
    <property type="entry name" value="WD40_rpt"/>
</dbReference>
<evidence type="ECO:0000256" key="3">
    <source>
        <dbReference type="PROSITE-ProRule" id="PRU00221"/>
    </source>
</evidence>
<dbReference type="AlphaFoldDB" id="A0A1D1UW89"/>
<keyword evidence="5" id="KW-1185">Reference proteome</keyword>
<feature type="repeat" description="WD" evidence="3">
    <location>
        <begin position="284"/>
        <end position="325"/>
    </location>
</feature>
<dbReference type="GO" id="GO:0120330">
    <property type="term" value="C:rixosome complex"/>
    <property type="evidence" value="ECO:0007669"/>
    <property type="project" value="TreeGrafter"/>
</dbReference>
<dbReference type="PANTHER" id="PTHR18763:SF0">
    <property type="entry name" value="WD REPEAT-CONTAINING PROTEIN 18"/>
    <property type="match status" value="1"/>
</dbReference>
<gene>
    <name evidence="4" type="primary">RvY_05784-1</name>
    <name evidence="4" type="synonym">RvY_05784.1</name>
    <name evidence="4" type="ORF">RvY_05784</name>
</gene>
<dbReference type="SUPFAM" id="SSF50978">
    <property type="entry name" value="WD40 repeat-like"/>
    <property type="match status" value="1"/>
</dbReference>
<feature type="repeat" description="WD" evidence="3">
    <location>
        <begin position="134"/>
        <end position="166"/>
    </location>
</feature>
<dbReference type="GO" id="GO:0006261">
    <property type="term" value="P:DNA-templated DNA replication"/>
    <property type="evidence" value="ECO:0007669"/>
    <property type="project" value="TreeGrafter"/>
</dbReference>
<name>A0A1D1UW89_RAMVA</name>
<evidence type="ECO:0000256" key="2">
    <source>
        <dbReference type="ARBA" id="ARBA00022737"/>
    </source>
</evidence>
<dbReference type="InterPro" id="IPR036322">
    <property type="entry name" value="WD40_repeat_dom_sf"/>
</dbReference>
<evidence type="ECO:0000313" key="4">
    <source>
        <dbReference type="EMBL" id="GAU93924.1"/>
    </source>
</evidence>
<proteinExistence type="predicted"/>
<dbReference type="InterPro" id="IPR015943">
    <property type="entry name" value="WD40/YVTN_repeat-like_dom_sf"/>
</dbReference>
<dbReference type="GO" id="GO:0005656">
    <property type="term" value="C:nuclear pre-replicative complex"/>
    <property type="evidence" value="ECO:0007669"/>
    <property type="project" value="TreeGrafter"/>
</dbReference>
<organism evidence="4 5">
    <name type="scientific">Ramazzottius varieornatus</name>
    <name type="common">Water bear</name>
    <name type="synonym">Tardigrade</name>
    <dbReference type="NCBI Taxonomy" id="947166"/>
    <lineage>
        <taxon>Eukaryota</taxon>
        <taxon>Metazoa</taxon>
        <taxon>Ecdysozoa</taxon>
        <taxon>Tardigrada</taxon>
        <taxon>Eutardigrada</taxon>
        <taxon>Parachela</taxon>
        <taxon>Hypsibioidea</taxon>
        <taxon>Ramazzottiidae</taxon>
        <taxon>Ramazzottius</taxon>
    </lineage>
</organism>
<dbReference type="OrthoDB" id="756370at2759"/>
<dbReference type="InterPro" id="IPR045227">
    <property type="entry name" value="WDR18/Ipi3/RID3"/>
</dbReference>
<evidence type="ECO:0000313" key="5">
    <source>
        <dbReference type="Proteomes" id="UP000186922"/>
    </source>
</evidence>
<dbReference type="PANTHER" id="PTHR18763">
    <property type="entry name" value="WD-REPEAT PROTEIN 18"/>
    <property type="match status" value="1"/>
</dbReference>
<dbReference type="Gene3D" id="2.130.10.10">
    <property type="entry name" value="YVTN repeat-like/Quinoprotein amine dehydrogenase"/>
    <property type="match status" value="2"/>
</dbReference>
<dbReference type="GO" id="GO:0006364">
    <property type="term" value="P:rRNA processing"/>
    <property type="evidence" value="ECO:0007669"/>
    <property type="project" value="TreeGrafter"/>
</dbReference>
<dbReference type="STRING" id="947166.A0A1D1UW89"/>
<reference evidence="4 5" key="1">
    <citation type="journal article" date="2016" name="Nat. Commun.">
        <title>Extremotolerant tardigrade genome and improved radiotolerance of human cultured cells by tardigrade-unique protein.</title>
        <authorList>
            <person name="Hashimoto T."/>
            <person name="Horikawa D.D."/>
            <person name="Saito Y."/>
            <person name="Kuwahara H."/>
            <person name="Kozuka-Hata H."/>
            <person name="Shin-I T."/>
            <person name="Minakuchi Y."/>
            <person name="Ohishi K."/>
            <person name="Motoyama A."/>
            <person name="Aizu T."/>
            <person name="Enomoto A."/>
            <person name="Kondo K."/>
            <person name="Tanaka S."/>
            <person name="Hara Y."/>
            <person name="Koshikawa S."/>
            <person name="Sagara H."/>
            <person name="Miura T."/>
            <person name="Yokobori S."/>
            <person name="Miyagawa K."/>
            <person name="Suzuki Y."/>
            <person name="Kubo T."/>
            <person name="Oyama M."/>
            <person name="Kohara Y."/>
            <person name="Fujiyama A."/>
            <person name="Arakawa K."/>
            <person name="Katayama T."/>
            <person name="Toyoda A."/>
            <person name="Kunieda T."/>
        </authorList>
    </citation>
    <scope>NUCLEOTIDE SEQUENCE [LARGE SCALE GENOMIC DNA]</scope>
    <source>
        <strain evidence="4 5">YOKOZUNA-1</strain>
    </source>
</reference>
<dbReference type="Proteomes" id="UP000186922">
    <property type="component" value="Unassembled WGS sequence"/>
</dbReference>
<protein>
    <recommendedName>
        <fullName evidence="6">WD repeat-containing protein 18</fullName>
    </recommendedName>
</protein>
<dbReference type="SMART" id="SM00320">
    <property type="entry name" value="WD40"/>
    <property type="match status" value="4"/>
</dbReference>